<dbReference type="KEGG" id="fgi:OP10G_3341"/>
<dbReference type="Proteomes" id="UP000027982">
    <property type="component" value="Chromosome"/>
</dbReference>
<reference evidence="2 3" key="1">
    <citation type="journal article" date="2014" name="PLoS ONE">
        <title>The first complete genome sequence of the class fimbriimonadia in the phylum armatimonadetes.</title>
        <authorList>
            <person name="Hu Z.Y."/>
            <person name="Wang Y.Z."/>
            <person name="Im W.T."/>
            <person name="Wang S.Y."/>
            <person name="Zhao G.P."/>
            <person name="Zheng H.J."/>
            <person name="Quan Z.X."/>
        </authorList>
    </citation>
    <scope>NUCLEOTIDE SEQUENCE [LARGE SCALE GENOMIC DNA]</scope>
    <source>
        <strain evidence="2">Gsoil 348</strain>
    </source>
</reference>
<accession>A0A068NY75</accession>
<dbReference type="AlphaFoldDB" id="A0A068NY75"/>
<feature type="transmembrane region" description="Helical" evidence="1">
    <location>
        <begin position="145"/>
        <end position="174"/>
    </location>
</feature>
<gene>
    <name evidence="2" type="ORF">OP10G_3341</name>
</gene>
<feature type="transmembrane region" description="Helical" evidence="1">
    <location>
        <begin position="194"/>
        <end position="217"/>
    </location>
</feature>
<dbReference type="OrthoDB" id="9800610at2"/>
<keyword evidence="1" id="KW-0472">Membrane</keyword>
<dbReference type="InterPro" id="IPR010390">
    <property type="entry name" value="ABC-2_transporter-like"/>
</dbReference>
<proteinExistence type="predicted"/>
<feature type="transmembrane region" description="Helical" evidence="1">
    <location>
        <begin position="63"/>
        <end position="83"/>
    </location>
</feature>
<dbReference type="RefSeq" id="WP_144241196.1">
    <property type="nucleotide sequence ID" value="NZ_CP007139.1"/>
</dbReference>
<feature type="transmembrane region" description="Helical" evidence="1">
    <location>
        <begin position="229"/>
        <end position="249"/>
    </location>
</feature>
<dbReference type="PANTHER" id="PTHR36833">
    <property type="entry name" value="SLR0610 PROTEIN-RELATED"/>
    <property type="match status" value="1"/>
</dbReference>
<dbReference type="HOGENOM" id="CLU_071040_0_0_0"/>
<dbReference type="STRING" id="661478.OP10G_3341"/>
<name>A0A068NY75_FIMGI</name>
<dbReference type="eggNOG" id="COG3694">
    <property type="taxonomic scope" value="Bacteria"/>
</dbReference>
<evidence type="ECO:0000313" key="2">
    <source>
        <dbReference type="EMBL" id="AIE86709.1"/>
    </source>
</evidence>
<evidence type="ECO:0008006" key="4">
    <source>
        <dbReference type="Google" id="ProtNLM"/>
    </source>
</evidence>
<keyword evidence="1" id="KW-0812">Transmembrane</keyword>
<dbReference type="EMBL" id="CP007139">
    <property type="protein sequence ID" value="AIE86709.1"/>
    <property type="molecule type" value="Genomic_DNA"/>
</dbReference>
<sequence>MARYWRIYRTFMKSSLARELEFRANFIAKIFQSVVWIGFFVMILLVVYRNTPDVAGWARGDAFVLGATVFVMSALSSAFFFSLTEIPTQVRQGTLDFVITKPVDNQFWISMRRFNFDQVGSLIAGIGMVIAGIHMGATSPSILQWFSYLVLVFAAVAVFYSFNLAMMTTGIWLVRVDNLFILGETVTSMARYPLDIYPLGVQRAFTFVLPLGLLSTIPARQLVKGFDPAMLGLGIFWAVLALFLSRRFWKFAMRHYSSASS</sequence>
<protein>
    <recommendedName>
        <fullName evidence="4">ABC transporter permease</fullName>
    </recommendedName>
</protein>
<evidence type="ECO:0000313" key="3">
    <source>
        <dbReference type="Proteomes" id="UP000027982"/>
    </source>
</evidence>
<evidence type="ECO:0000256" key="1">
    <source>
        <dbReference type="SAM" id="Phobius"/>
    </source>
</evidence>
<feature type="transmembrane region" description="Helical" evidence="1">
    <location>
        <begin position="26"/>
        <end position="48"/>
    </location>
</feature>
<dbReference type="PANTHER" id="PTHR36833:SF2">
    <property type="entry name" value="SLR0610 PROTEIN"/>
    <property type="match status" value="1"/>
</dbReference>
<organism evidence="2 3">
    <name type="scientific">Fimbriimonas ginsengisoli Gsoil 348</name>
    <dbReference type="NCBI Taxonomy" id="661478"/>
    <lineage>
        <taxon>Bacteria</taxon>
        <taxon>Bacillati</taxon>
        <taxon>Armatimonadota</taxon>
        <taxon>Fimbriimonadia</taxon>
        <taxon>Fimbriimonadales</taxon>
        <taxon>Fimbriimonadaceae</taxon>
        <taxon>Fimbriimonas</taxon>
    </lineage>
</organism>
<keyword evidence="1" id="KW-1133">Transmembrane helix</keyword>
<dbReference type="Pfam" id="PF06182">
    <property type="entry name" value="ABC2_membrane_6"/>
    <property type="match status" value="1"/>
</dbReference>
<keyword evidence="3" id="KW-1185">Reference proteome</keyword>
<feature type="transmembrane region" description="Helical" evidence="1">
    <location>
        <begin position="119"/>
        <end position="139"/>
    </location>
</feature>